<evidence type="ECO:0000313" key="3">
    <source>
        <dbReference type="Proteomes" id="UP000595074"/>
    </source>
</evidence>
<dbReference type="Proteomes" id="UP000595074">
    <property type="component" value="Chromosome"/>
</dbReference>
<reference evidence="2 3" key="1">
    <citation type="submission" date="2020-10" db="EMBL/GenBank/DDBJ databases">
        <title>The genome of sulfurovum sp.</title>
        <authorList>
            <person name="Xie S."/>
            <person name="Shao Z."/>
            <person name="Jiang L."/>
        </authorList>
    </citation>
    <scope>NUCLEOTIDE SEQUENCE [LARGE SCALE GENOMIC DNA]</scope>
    <source>
        <strain evidence="2 3">ST-419</strain>
    </source>
</reference>
<proteinExistence type="predicted"/>
<keyword evidence="3" id="KW-1185">Reference proteome</keyword>
<gene>
    <name evidence="2" type="ORF">IMZ28_07450</name>
</gene>
<dbReference type="KEGG" id="sinu:IMZ28_07450"/>
<feature type="signal peptide" evidence="1">
    <location>
        <begin position="1"/>
        <end position="29"/>
    </location>
</feature>
<name>A0A7M1S234_9BACT</name>
<protein>
    <submittedName>
        <fullName evidence="2">Uncharacterized protein</fullName>
    </submittedName>
</protein>
<evidence type="ECO:0000313" key="2">
    <source>
        <dbReference type="EMBL" id="QOR61284.1"/>
    </source>
</evidence>
<dbReference type="RefSeq" id="WP_197547957.1">
    <property type="nucleotide sequence ID" value="NZ_CP063164.1"/>
</dbReference>
<dbReference type="PROSITE" id="PS51257">
    <property type="entry name" value="PROKAR_LIPOPROTEIN"/>
    <property type="match status" value="1"/>
</dbReference>
<feature type="chain" id="PRO_5029893132" evidence="1">
    <location>
        <begin position="30"/>
        <end position="815"/>
    </location>
</feature>
<keyword evidence="1" id="KW-0732">Signal</keyword>
<accession>A0A7M1S234</accession>
<dbReference type="AlphaFoldDB" id="A0A7M1S234"/>
<organism evidence="2 3">
    <name type="scientific">Sulfurovum indicum</name>
    <dbReference type="NCBI Taxonomy" id="2779528"/>
    <lineage>
        <taxon>Bacteria</taxon>
        <taxon>Pseudomonadati</taxon>
        <taxon>Campylobacterota</taxon>
        <taxon>Epsilonproteobacteria</taxon>
        <taxon>Campylobacterales</taxon>
        <taxon>Sulfurovaceae</taxon>
        <taxon>Sulfurovum</taxon>
    </lineage>
</organism>
<evidence type="ECO:0000256" key="1">
    <source>
        <dbReference type="SAM" id="SignalP"/>
    </source>
</evidence>
<sequence>MKSYFLKGSRNPIALFAATAAVLALTACGGGSSSDSSSVVTVGEFTIQAKGGNGMSGSGGNADSSAIYADGYMNVEFLTSGTVDTAFTVPSYPHEDNLGTNGKIISVDTNITTVDSGNEPTTAGTLYLINGNTQYLCEAVNSGDTCDNNITNRVTGLKIDEGVTVVLGLNVDDDNSDADNDDSTGQDQARFKLYGDLIINGTLKTAALTTAGGTIDTRHSAPATVRDKGALYLYLPNDNSVIIGANGSVDTSGDNGSSGNERGGDGGYVRINVYYALVQVNGAIDASGGNGVGSGDGGNAAVEPGSGYGHVYISAYDGVFIHTGSQAINASGGNGAIGGNAGQLSLESETGFYNTAPILAIGGNGSAGNGGQGGYIYIESYVASIYNSADINTSGGDGSTNGGDAGDIDFYPGEGSYVGELLNSGNIYANGGDAGNGNAGNGSTVYLYLNGGGSTRTSGNIYANGGNAKSSGIIPANSGILLSVSGNGGDAGDVYVYLDGEGDDYGYGEEVASGVVQISGNIEVNGGDGDTNGGYGGNVEVETSYSDIDFPPVGKIQFLGYSSFDVSGGDGNISGGHAGNVEAYTEDAWTGDDYTAVPVGSIINEVQIIARGGYAENGTGGRGGYIEFEAEGEFYVGTTKVLNSGAIDISGGLGLDGGNSGGLYFYGHDAVENSGEIIALGGDAEGSTSTAGQGADDSIEMYSSYDILNSGAIIATGGNGTGLNAQGDDSGYLYVYAGGKVTNSGDLYFNGGASNGTADNSDGGYVDLLSEITYTTNTASVIDVSAGIGGSGTVGNVGDIYFDFVNVTPISGILN</sequence>
<dbReference type="EMBL" id="CP063164">
    <property type="protein sequence ID" value="QOR61284.1"/>
    <property type="molecule type" value="Genomic_DNA"/>
</dbReference>